<dbReference type="Pfam" id="PF07729">
    <property type="entry name" value="FCD"/>
    <property type="match status" value="1"/>
</dbReference>
<evidence type="ECO:0000259" key="4">
    <source>
        <dbReference type="PROSITE" id="PS50949"/>
    </source>
</evidence>
<dbReference type="RefSeq" id="WP_067249738.1">
    <property type="nucleotide sequence ID" value="NZ_CP082781.1"/>
</dbReference>
<dbReference type="PROSITE" id="PS50949">
    <property type="entry name" value="HTH_GNTR"/>
    <property type="match status" value="1"/>
</dbReference>
<dbReference type="SUPFAM" id="SSF46785">
    <property type="entry name" value="Winged helix' DNA-binding domain"/>
    <property type="match status" value="1"/>
</dbReference>
<dbReference type="Gene3D" id="1.20.120.530">
    <property type="entry name" value="GntR ligand-binding domain-like"/>
    <property type="match status" value="1"/>
</dbReference>
<dbReference type="SUPFAM" id="SSF48008">
    <property type="entry name" value="GntR ligand-binding domain-like"/>
    <property type="match status" value="1"/>
</dbReference>
<dbReference type="InterPro" id="IPR000524">
    <property type="entry name" value="Tscrpt_reg_HTH_GntR"/>
</dbReference>
<keyword evidence="2" id="KW-0238">DNA-binding</keyword>
<dbReference type="Pfam" id="PF00392">
    <property type="entry name" value="GntR"/>
    <property type="match status" value="1"/>
</dbReference>
<dbReference type="InterPro" id="IPR011711">
    <property type="entry name" value="GntR_C"/>
</dbReference>
<feature type="domain" description="HTH gntR-type" evidence="4">
    <location>
        <begin position="7"/>
        <end position="74"/>
    </location>
</feature>
<evidence type="ECO:0000256" key="3">
    <source>
        <dbReference type="ARBA" id="ARBA00023163"/>
    </source>
</evidence>
<evidence type="ECO:0000256" key="2">
    <source>
        <dbReference type="ARBA" id="ARBA00023125"/>
    </source>
</evidence>
<evidence type="ECO:0000313" key="6">
    <source>
        <dbReference type="Proteomes" id="UP001199642"/>
    </source>
</evidence>
<dbReference type="InterPro" id="IPR036390">
    <property type="entry name" value="WH_DNA-bd_sf"/>
</dbReference>
<dbReference type="Proteomes" id="UP001199642">
    <property type="component" value="Chromosome"/>
</dbReference>
<keyword evidence="3" id="KW-0804">Transcription</keyword>
<evidence type="ECO:0000256" key="1">
    <source>
        <dbReference type="ARBA" id="ARBA00023015"/>
    </source>
</evidence>
<dbReference type="Gene3D" id="1.10.10.10">
    <property type="entry name" value="Winged helix-like DNA-binding domain superfamily/Winged helix DNA-binding domain"/>
    <property type="match status" value="1"/>
</dbReference>
<dbReference type="EMBL" id="CP082781">
    <property type="protein sequence ID" value="UGS25509.1"/>
    <property type="molecule type" value="Genomic_DNA"/>
</dbReference>
<dbReference type="SMART" id="SM00345">
    <property type="entry name" value="HTH_GNTR"/>
    <property type="match status" value="1"/>
</dbReference>
<dbReference type="PANTHER" id="PTHR43537:SF24">
    <property type="entry name" value="GLUCONATE OPERON TRANSCRIPTIONAL REPRESSOR"/>
    <property type="match status" value="1"/>
</dbReference>
<dbReference type="SMART" id="SM00895">
    <property type="entry name" value="FCD"/>
    <property type="match status" value="1"/>
</dbReference>
<organism evidence="5 6">
    <name type="scientific">Microbacterium resistens</name>
    <dbReference type="NCBI Taxonomy" id="156977"/>
    <lineage>
        <taxon>Bacteria</taxon>
        <taxon>Bacillati</taxon>
        <taxon>Actinomycetota</taxon>
        <taxon>Actinomycetes</taxon>
        <taxon>Micrococcales</taxon>
        <taxon>Microbacteriaceae</taxon>
        <taxon>Microbacterium</taxon>
    </lineage>
</organism>
<protein>
    <submittedName>
        <fullName evidence="5">GntR family transcriptional regulator</fullName>
    </submittedName>
</protein>
<sequence>MRSVSDQNIAEQVADELRSAIHSGELLPGERLVERKLAERLGVSHIPVREALTRLAQEHLIVREPRRGARVAELTPRDLEEISSLRIVLEQFMALRVQERWTRAAHKRLQGIVDAMDAAAVGDMAEVLAQDRAFHEAIAELSDHRFVMELNAQLRGRIAGFIQAANAALPPQEQAEHVRSHRVILDAIASGDPDAVRAVIAEHVTRAVERISPLAAPAPDETSA</sequence>
<dbReference type="InterPro" id="IPR008920">
    <property type="entry name" value="TF_FadR/GntR_C"/>
</dbReference>
<proteinExistence type="predicted"/>
<dbReference type="CDD" id="cd07377">
    <property type="entry name" value="WHTH_GntR"/>
    <property type="match status" value="1"/>
</dbReference>
<dbReference type="PANTHER" id="PTHR43537">
    <property type="entry name" value="TRANSCRIPTIONAL REGULATOR, GNTR FAMILY"/>
    <property type="match status" value="1"/>
</dbReference>
<evidence type="ECO:0000313" key="5">
    <source>
        <dbReference type="EMBL" id="UGS25509.1"/>
    </source>
</evidence>
<keyword evidence="6" id="KW-1185">Reference proteome</keyword>
<keyword evidence="1" id="KW-0805">Transcription regulation</keyword>
<accession>A0ABY3RNL4</accession>
<gene>
    <name evidence="5" type="ORF">K8F61_12570</name>
</gene>
<name>A0ABY3RNL4_9MICO</name>
<dbReference type="InterPro" id="IPR036388">
    <property type="entry name" value="WH-like_DNA-bd_sf"/>
</dbReference>
<reference evidence="5 6" key="1">
    <citation type="submission" date="2023-01" db="EMBL/GenBank/DDBJ databases">
        <title>Characterization of estradiol degrading bacteria Microbacterium sp. MZT7 and reveal degrading genes through genome analysis.</title>
        <authorList>
            <person name="Hao P."/>
            <person name="Gao Y."/>
        </authorList>
    </citation>
    <scope>NUCLEOTIDE SEQUENCE [LARGE SCALE GENOMIC DNA]</scope>
    <source>
        <strain evidence="5 6">MZT7</strain>
    </source>
</reference>